<dbReference type="EMBL" id="KN819378">
    <property type="protein sequence ID" value="KIJ11512.1"/>
    <property type="molecule type" value="Genomic_DNA"/>
</dbReference>
<evidence type="ECO:0000313" key="2">
    <source>
        <dbReference type="EMBL" id="KIJ11512.1"/>
    </source>
</evidence>
<evidence type="ECO:0000313" key="3">
    <source>
        <dbReference type="Proteomes" id="UP000053647"/>
    </source>
</evidence>
<evidence type="ECO:0000256" key="1">
    <source>
        <dbReference type="SAM" id="MobiDB-lite"/>
    </source>
</evidence>
<feature type="region of interest" description="Disordered" evidence="1">
    <location>
        <begin position="1"/>
        <end position="105"/>
    </location>
</feature>
<name>A0A0C9TUR8_PAXIN</name>
<dbReference type="AlphaFoldDB" id="A0A0C9TUR8"/>
<sequence>MSSGGCDGPDTFDPATQRGADPRVDPHSAVDTTANPSALQQSTNGMDLRGELEDAKQGVDRNARRAFQQEQIRRGEPLHPATRVGMGRNPHGQGSLDGRAGPEQP</sequence>
<accession>A0A0C9TUR8</accession>
<feature type="compositionally biased region" description="Polar residues" evidence="1">
    <location>
        <begin position="30"/>
        <end position="45"/>
    </location>
</feature>
<keyword evidence="3" id="KW-1185">Reference proteome</keyword>
<gene>
    <name evidence="2" type="ORF">PAXINDRAFT_101661</name>
</gene>
<dbReference type="Proteomes" id="UP000053647">
    <property type="component" value="Unassembled WGS sequence"/>
</dbReference>
<proteinExistence type="predicted"/>
<reference evidence="3" key="2">
    <citation type="submission" date="2015-01" db="EMBL/GenBank/DDBJ databases">
        <title>Evolutionary Origins and Diversification of the Mycorrhizal Mutualists.</title>
        <authorList>
            <consortium name="DOE Joint Genome Institute"/>
            <consortium name="Mycorrhizal Genomics Consortium"/>
            <person name="Kohler A."/>
            <person name="Kuo A."/>
            <person name="Nagy L.G."/>
            <person name="Floudas D."/>
            <person name="Copeland A."/>
            <person name="Barry K.W."/>
            <person name="Cichocki N."/>
            <person name="Veneault-Fourrey C."/>
            <person name="LaButti K."/>
            <person name="Lindquist E.A."/>
            <person name="Lipzen A."/>
            <person name="Lundell T."/>
            <person name="Morin E."/>
            <person name="Murat C."/>
            <person name="Riley R."/>
            <person name="Ohm R."/>
            <person name="Sun H."/>
            <person name="Tunlid A."/>
            <person name="Henrissat B."/>
            <person name="Grigoriev I.V."/>
            <person name="Hibbett D.S."/>
            <person name="Martin F."/>
        </authorList>
    </citation>
    <scope>NUCLEOTIDE SEQUENCE [LARGE SCALE GENOMIC DNA]</scope>
    <source>
        <strain evidence="3">ATCC 200175</strain>
    </source>
</reference>
<protein>
    <submittedName>
        <fullName evidence="2">Uncharacterized protein</fullName>
    </submittedName>
</protein>
<reference evidence="2 3" key="1">
    <citation type="submission" date="2014-06" db="EMBL/GenBank/DDBJ databases">
        <authorList>
            <consortium name="DOE Joint Genome Institute"/>
            <person name="Kuo A."/>
            <person name="Kohler A."/>
            <person name="Nagy L.G."/>
            <person name="Floudas D."/>
            <person name="Copeland A."/>
            <person name="Barry K.W."/>
            <person name="Cichocki N."/>
            <person name="Veneault-Fourrey C."/>
            <person name="LaButti K."/>
            <person name="Lindquist E.A."/>
            <person name="Lipzen A."/>
            <person name="Lundell T."/>
            <person name="Morin E."/>
            <person name="Murat C."/>
            <person name="Sun H."/>
            <person name="Tunlid A."/>
            <person name="Henrissat B."/>
            <person name="Grigoriev I.V."/>
            <person name="Hibbett D.S."/>
            <person name="Martin F."/>
            <person name="Nordberg H.P."/>
            <person name="Cantor M.N."/>
            <person name="Hua S.X."/>
        </authorList>
    </citation>
    <scope>NUCLEOTIDE SEQUENCE [LARGE SCALE GENOMIC DNA]</scope>
    <source>
        <strain evidence="2 3">ATCC 200175</strain>
    </source>
</reference>
<dbReference type="HOGENOM" id="CLU_140478_1_0_1"/>
<dbReference type="OrthoDB" id="3250036at2759"/>
<feature type="compositionally biased region" description="Basic and acidic residues" evidence="1">
    <location>
        <begin position="48"/>
        <end position="63"/>
    </location>
</feature>
<organism evidence="2 3">
    <name type="scientific">Paxillus involutus ATCC 200175</name>
    <dbReference type="NCBI Taxonomy" id="664439"/>
    <lineage>
        <taxon>Eukaryota</taxon>
        <taxon>Fungi</taxon>
        <taxon>Dikarya</taxon>
        <taxon>Basidiomycota</taxon>
        <taxon>Agaricomycotina</taxon>
        <taxon>Agaricomycetes</taxon>
        <taxon>Agaricomycetidae</taxon>
        <taxon>Boletales</taxon>
        <taxon>Paxilineae</taxon>
        <taxon>Paxillaceae</taxon>
        <taxon>Paxillus</taxon>
    </lineage>
</organism>